<dbReference type="PANTHER" id="PTHR43767:SF1">
    <property type="entry name" value="NONRIBOSOMAL PEPTIDE SYNTHASE PES1 (EUROFUNG)-RELATED"/>
    <property type="match status" value="1"/>
</dbReference>
<dbReference type="InterPro" id="IPR000873">
    <property type="entry name" value="AMP-dep_synth/lig_dom"/>
</dbReference>
<comment type="caution">
    <text evidence="2">The sequence shown here is derived from an EMBL/GenBank/DDBJ whole genome shotgun (WGS) entry which is preliminary data.</text>
</comment>
<evidence type="ECO:0000313" key="2">
    <source>
        <dbReference type="EMBL" id="EAT16387.1"/>
    </source>
</evidence>
<dbReference type="InterPro" id="IPR050237">
    <property type="entry name" value="ATP-dep_AMP-bd_enzyme"/>
</dbReference>
<protein>
    <submittedName>
        <fullName evidence="2">AMP-dependent synthetase and ligase</fullName>
    </submittedName>
</protein>
<evidence type="ECO:0000313" key="3">
    <source>
        <dbReference type="Proteomes" id="UP000005695"/>
    </source>
</evidence>
<reference evidence="2" key="2">
    <citation type="submission" date="2006-05" db="EMBL/GenBank/DDBJ databases">
        <title>Sequencing of the draft genome and assembly of Desulfuromonas acetoxidans DSM 684.</title>
        <authorList>
            <consortium name="US DOE Joint Genome Institute (JGI-PGF)"/>
            <person name="Copeland A."/>
            <person name="Lucas S."/>
            <person name="Lapidus A."/>
            <person name="Barry K."/>
            <person name="Detter J.C."/>
            <person name="Glavina del Rio T."/>
            <person name="Hammon N."/>
            <person name="Israni S."/>
            <person name="Dalin E."/>
            <person name="Tice H."/>
            <person name="Bruce D."/>
            <person name="Pitluck S."/>
            <person name="Richardson P."/>
        </authorList>
    </citation>
    <scope>NUCLEOTIDE SEQUENCE [LARGE SCALE GENOMIC DNA]</scope>
    <source>
        <strain evidence="2">DSM 684</strain>
    </source>
</reference>
<sequence length="553" mass="61224">MMDCDLTENLAIHLTRRAEQQPYTAAVIFPEGRDRDGHVSYTHLTYQQLEQQSNRIACALSQYGVRCGDRTVLMVKPSLNFFSLTFALFKLGAIPVLIDPGMGVKNIKQCLEEVQPDVFIGIDKAHVARLLLGWGKNSLRLSITTGVSLRSTVPTLRTLVQRVAEAAPFTAHQPQNNETAAILFTSGSTGPPKGAIYTHTNFNAQIAALKQLYAIEPGEIDLCTFPLFALFAPALGMTAVIPDMDATRPAQVNPQRIFEAIDNFGVTNMFGSPALLRRVAQQGLLQHKQLPTLNRVISAGAPVPATVLEQFTSMMAPEAKIYTPYGATESLPVCSIDSTTLLGETRYLSDQGKGTCVGQAIIDVQIIAIDDEPIEHWTEDLTVADGVIGEICVRGPQVTSGYFNREQSNKRSKIFVEDGSFYHRMGDVGYRDDQGRIWFCGRKDHRVEHNGETLFSIPCEAVFNTHGDVFRTALVGLGSRPNQRAVLCVELNPGIGKERHDSIRQQLRDIQNNYPHTQAIDTILFHPRFPVDIRHNAKIFREKLAVWAAKEVS</sequence>
<keyword evidence="2" id="KW-0436">Ligase</keyword>
<dbReference type="InterPro" id="IPR042099">
    <property type="entry name" value="ANL_N_sf"/>
</dbReference>
<dbReference type="Pfam" id="PF00501">
    <property type="entry name" value="AMP-binding"/>
    <property type="match status" value="1"/>
</dbReference>
<dbReference type="PROSITE" id="PS00455">
    <property type="entry name" value="AMP_BINDING"/>
    <property type="match status" value="1"/>
</dbReference>
<dbReference type="RefSeq" id="WP_005999009.1">
    <property type="nucleotide sequence ID" value="NZ_AAEW02000005.1"/>
</dbReference>
<keyword evidence="3" id="KW-1185">Reference proteome</keyword>
<dbReference type="OrthoDB" id="9799237at2"/>
<proteinExistence type="predicted"/>
<feature type="domain" description="AMP-dependent synthetase/ligase" evidence="1">
    <location>
        <begin position="15"/>
        <end position="403"/>
    </location>
</feature>
<dbReference type="Gene3D" id="3.40.50.12780">
    <property type="entry name" value="N-terminal domain of ligase-like"/>
    <property type="match status" value="1"/>
</dbReference>
<dbReference type="InterPro" id="IPR020845">
    <property type="entry name" value="AMP-binding_CS"/>
</dbReference>
<gene>
    <name evidence="2" type="ORF">Dace_1851</name>
</gene>
<dbReference type="SUPFAM" id="SSF56801">
    <property type="entry name" value="Acetyl-CoA synthetase-like"/>
    <property type="match status" value="1"/>
</dbReference>
<dbReference type="NCBIfam" id="NF006754">
    <property type="entry name" value="PRK09274.1"/>
    <property type="match status" value="1"/>
</dbReference>
<dbReference type="GO" id="GO:0016874">
    <property type="term" value="F:ligase activity"/>
    <property type="evidence" value="ECO:0007669"/>
    <property type="project" value="UniProtKB-KW"/>
</dbReference>
<dbReference type="EMBL" id="AAEW02000005">
    <property type="protein sequence ID" value="EAT16387.1"/>
    <property type="molecule type" value="Genomic_DNA"/>
</dbReference>
<dbReference type="PANTHER" id="PTHR43767">
    <property type="entry name" value="LONG-CHAIN-FATTY-ACID--COA LIGASE"/>
    <property type="match status" value="1"/>
</dbReference>
<dbReference type="AlphaFoldDB" id="Q1K1K1"/>
<dbReference type="Proteomes" id="UP000005695">
    <property type="component" value="Unassembled WGS sequence"/>
</dbReference>
<reference evidence="2" key="1">
    <citation type="submission" date="2006-05" db="EMBL/GenBank/DDBJ databases">
        <title>Annotation of the draft genome assembly of Desulfuromonas acetoxidans DSM 684.</title>
        <authorList>
            <consortium name="US DOE Joint Genome Institute (JGI-ORNL)"/>
            <person name="Larimer F."/>
            <person name="Land M."/>
            <person name="Hauser L."/>
        </authorList>
    </citation>
    <scope>NUCLEOTIDE SEQUENCE [LARGE SCALE GENOMIC DNA]</scope>
    <source>
        <strain evidence="2">DSM 684</strain>
    </source>
</reference>
<name>Q1K1K1_DESA6</name>
<dbReference type="CDD" id="cd05910">
    <property type="entry name" value="FACL_like_1"/>
    <property type="match status" value="1"/>
</dbReference>
<evidence type="ECO:0000259" key="1">
    <source>
        <dbReference type="Pfam" id="PF00501"/>
    </source>
</evidence>
<organism evidence="2 3">
    <name type="scientific">Desulfuromonas acetoxidans (strain DSM 684 / 11070)</name>
    <dbReference type="NCBI Taxonomy" id="281689"/>
    <lineage>
        <taxon>Bacteria</taxon>
        <taxon>Pseudomonadati</taxon>
        <taxon>Thermodesulfobacteriota</taxon>
        <taxon>Desulfuromonadia</taxon>
        <taxon>Desulfuromonadales</taxon>
        <taxon>Desulfuromonadaceae</taxon>
        <taxon>Desulfuromonas</taxon>
    </lineage>
</organism>
<accession>Q1K1K1</accession>